<dbReference type="EMBL" id="QJSX01000002">
    <property type="protein sequence ID" value="PYE55821.1"/>
    <property type="molecule type" value="Genomic_DNA"/>
</dbReference>
<comment type="similarity">
    <text evidence="2">Belongs to the ZIP transporter (TC 2.A.5) family.</text>
</comment>
<proteinExistence type="inferred from homology"/>
<dbReference type="GO" id="GO:0005385">
    <property type="term" value="F:zinc ion transmembrane transporter activity"/>
    <property type="evidence" value="ECO:0007669"/>
    <property type="project" value="TreeGrafter"/>
</dbReference>
<keyword evidence="4" id="KW-0862">Zinc</keyword>
<feature type="transmembrane region" description="Helical" evidence="5">
    <location>
        <begin position="223"/>
        <end position="242"/>
    </location>
</feature>
<dbReference type="AlphaFoldDB" id="A0A318S9C7"/>
<evidence type="ECO:0000256" key="5">
    <source>
        <dbReference type="SAM" id="Phobius"/>
    </source>
</evidence>
<keyword evidence="7" id="KW-1185">Reference proteome</keyword>
<feature type="transmembrane region" description="Helical" evidence="5">
    <location>
        <begin position="196"/>
        <end position="217"/>
    </location>
</feature>
<dbReference type="OrthoDB" id="1145132at2"/>
<dbReference type="Proteomes" id="UP000248326">
    <property type="component" value="Unassembled WGS sequence"/>
</dbReference>
<accession>A0A318S9C7</accession>
<keyword evidence="5" id="KW-0812">Transmembrane</keyword>
<feature type="transmembrane region" description="Helical" evidence="5">
    <location>
        <begin position="32"/>
        <end position="50"/>
    </location>
</feature>
<comment type="subcellular location">
    <subcellularLocation>
        <location evidence="1">Cell membrane</location>
        <topology evidence="1">Multi-pass membrane protein</topology>
    </subcellularLocation>
</comment>
<gene>
    <name evidence="6" type="ORF">DES52_102187</name>
</gene>
<sequence length="246" mass="25247">MALMAFVWGALGGLALLIGALIGLYVPTKRRVIGYVMALGAGVLISSVAFELVDEAAKKGGLNVALLGLVVGAVAYWFVDRIVSRRGARHRKRSGDHMKNEEGGSGLSILVGSLMDGIPESVAIGASLLGGSGVSLAMVVAVFLSNVPESLSSAVGMKKAGYSTRRILVTWTAVLLVSGLSSWLGYVLLGDAAPTTLAFIQCFAAGAIITMLASTMLPEAHEQGGPSVGLVTTLGFLAAFVLSRLG</sequence>
<dbReference type="GO" id="GO:0005886">
    <property type="term" value="C:plasma membrane"/>
    <property type="evidence" value="ECO:0007669"/>
    <property type="project" value="UniProtKB-SubCell"/>
</dbReference>
<feature type="transmembrane region" description="Helical" evidence="5">
    <location>
        <begin position="167"/>
        <end position="189"/>
    </location>
</feature>
<comment type="caution">
    <text evidence="6">The sequence shown here is derived from an EMBL/GenBank/DDBJ whole genome shotgun (WGS) entry which is preliminary data.</text>
</comment>
<evidence type="ECO:0000313" key="7">
    <source>
        <dbReference type="Proteomes" id="UP000248326"/>
    </source>
</evidence>
<protein>
    <submittedName>
        <fullName evidence="6">ZIP family zinc transporter</fullName>
    </submittedName>
</protein>
<reference evidence="6 7" key="1">
    <citation type="submission" date="2018-06" db="EMBL/GenBank/DDBJ databases">
        <title>Genomic Encyclopedia of Type Strains, Phase IV (KMG-IV): sequencing the most valuable type-strain genomes for metagenomic binning, comparative biology and taxonomic classification.</title>
        <authorList>
            <person name="Goeker M."/>
        </authorList>
    </citation>
    <scope>NUCLEOTIDE SEQUENCE [LARGE SCALE GENOMIC DNA]</scope>
    <source>
        <strain evidence="6 7">DSM 18048</strain>
    </source>
</reference>
<organism evidence="6 7">
    <name type="scientific">Deinococcus yavapaiensis KR-236</name>
    <dbReference type="NCBI Taxonomy" id="694435"/>
    <lineage>
        <taxon>Bacteria</taxon>
        <taxon>Thermotogati</taxon>
        <taxon>Deinococcota</taxon>
        <taxon>Deinococci</taxon>
        <taxon>Deinococcales</taxon>
        <taxon>Deinococcaceae</taxon>
        <taxon>Deinococcus</taxon>
    </lineage>
</organism>
<feature type="transmembrane region" description="Helical" evidence="5">
    <location>
        <begin position="122"/>
        <end position="147"/>
    </location>
</feature>
<evidence type="ECO:0000256" key="3">
    <source>
        <dbReference type="ARBA" id="ARBA00022475"/>
    </source>
</evidence>
<keyword evidence="5" id="KW-1133">Transmembrane helix</keyword>
<evidence type="ECO:0000313" key="6">
    <source>
        <dbReference type="EMBL" id="PYE55821.1"/>
    </source>
</evidence>
<evidence type="ECO:0000256" key="2">
    <source>
        <dbReference type="ARBA" id="ARBA00006939"/>
    </source>
</evidence>
<keyword evidence="5" id="KW-0472">Membrane</keyword>
<evidence type="ECO:0000256" key="4">
    <source>
        <dbReference type="ARBA" id="ARBA00022833"/>
    </source>
</evidence>
<keyword evidence="3" id="KW-1003">Cell membrane</keyword>
<dbReference type="PANTHER" id="PTHR11040:SF211">
    <property type="entry name" value="ZINC TRANSPORTER ZIP11"/>
    <property type="match status" value="1"/>
</dbReference>
<name>A0A318S9C7_9DEIO</name>
<feature type="transmembrane region" description="Helical" evidence="5">
    <location>
        <begin position="62"/>
        <end position="83"/>
    </location>
</feature>
<evidence type="ECO:0000256" key="1">
    <source>
        <dbReference type="ARBA" id="ARBA00004651"/>
    </source>
</evidence>
<dbReference type="PANTHER" id="PTHR11040">
    <property type="entry name" value="ZINC/IRON TRANSPORTER"/>
    <property type="match status" value="1"/>
</dbReference>
<feature type="transmembrane region" description="Helical" evidence="5">
    <location>
        <begin position="6"/>
        <end position="25"/>
    </location>
</feature>